<evidence type="ECO:0000259" key="3">
    <source>
        <dbReference type="SMART" id="SM01088"/>
    </source>
</evidence>
<dbReference type="SMART" id="SM01088">
    <property type="entry name" value="Col_cuticle_N"/>
    <property type="match status" value="1"/>
</dbReference>
<keyword evidence="1" id="KW-0677">Repeat</keyword>
<sequence length="111" mass="12351">MSSPGKLIETEAVKRFAFFGVTISTVSTLTAIVAVPMLCLYMQHIQSGLQDELNFCRSRGESVRAEYNKGFPAVFIATAGVHQMTLEAEQLDCFAHRRMVAHDELVEREGN</sequence>
<evidence type="ECO:0000313" key="6">
    <source>
        <dbReference type="WBParaSite" id="NBR_0000080901-mRNA-1"/>
    </source>
</evidence>
<dbReference type="Proteomes" id="UP000271162">
    <property type="component" value="Unassembled WGS sequence"/>
</dbReference>
<keyword evidence="2" id="KW-0472">Membrane</keyword>
<feature type="transmembrane region" description="Helical" evidence="2">
    <location>
        <begin position="16"/>
        <end position="41"/>
    </location>
</feature>
<keyword evidence="2" id="KW-0812">Transmembrane</keyword>
<dbReference type="AlphaFoldDB" id="A0A0N4XE57"/>
<keyword evidence="2" id="KW-1133">Transmembrane helix</keyword>
<evidence type="ECO:0000256" key="1">
    <source>
        <dbReference type="ARBA" id="ARBA00022737"/>
    </source>
</evidence>
<accession>A0A0N4XE57</accession>
<dbReference type="InterPro" id="IPR002486">
    <property type="entry name" value="Col_cuticle_N"/>
</dbReference>
<dbReference type="WBParaSite" id="NBR_0000080901-mRNA-1">
    <property type="protein sequence ID" value="NBR_0000080901-mRNA-1"/>
    <property type="gene ID" value="NBR_0000080901"/>
</dbReference>
<organism evidence="6">
    <name type="scientific">Nippostrongylus brasiliensis</name>
    <name type="common">Rat hookworm</name>
    <dbReference type="NCBI Taxonomy" id="27835"/>
    <lineage>
        <taxon>Eukaryota</taxon>
        <taxon>Metazoa</taxon>
        <taxon>Ecdysozoa</taxon>
        <taxon>Nematoda</taxon>
        <taxon>Chromadorea</taxon>
        <taxon>Rhabditida</taxon>
        <taxon>Rhabditina</taxon>
        <taxon>Rhabditomorpha</taxon>
        <taxon>Strongyloidea</taxon>
        <taxon>Heligmosomidae</taxon>
        <taxon>Nippostrongylus</taxon>
    </lineage>
</organism>
<dbReference type="STRING" id="27835.A0A0N4XE57"/>
<name>A0A0N4XE57_NIPBR</name>
<dbReference type="Pfam" id="PF01484">
    <property type="entry name" value="Col_cuticle_N"/>
    <property type="match status" value="1"/>
</dbReference>
<evidence type="ECO:0000313" key="4">
    <source>
        <dbReference type="EMBL" id="VDL63834.1"/>
    </source>
</evidence>
<evidence type="ECO:0000313" key="5">
    <source>
        <dbReference type="Proteomes" id="UP000271162"/>
    </source>
</evidence>
<protein>
    <submittedName>
        <fullName evidence="6">Col_cuticle_N domain-containing protein</fullName>
    </submittedName>
</protein>
<reference evidence="4 5" key="2">
    <citation type="submission" date="2018-11" db="EMBL/GenBank/DDBJ databases">
        <authorList>
            <consortium name="Pathogen Informatics"/>
        </authorList>
    </citation>
    <scope>NUCLEOTIDE SEQUENCE [LARGE SCALE GENOMIC DNA]</scope>
</reference>
<evidence type="ECO:0000256" key="2">
    <source>
        <dbReference type="SAM" id="Phobius"/>
    </source>
</evidence>
<gene>
    <name evidence="4" type="ORF">NBR_LOCUS810</name>
</gene>
<dbReference type="GO" id="GO:0042302">
    <property type="term" value="F:structural constituent of cuticle"/>
    <property type="evidence" value="ECO:0007669"/>
    <property type="project" value="InterPro"/>
</dbReference>
<reference evidence="6" key="1">
    <citation type="submission" date="2017-02" db="UniProtKB">
        <authorList>
            <consortium name="WormBaseParasite"/>
        </authorList>
    </citation>
    <scope>IDENTIFICATION</scope>
</reference>
<keyword evidence="5" id="KW-1185">Reference proteome</keyword>
<feature type="domain" description="Nematode cuticle collagen N-terminal" evidence="3">
    <location>
        <begin position="15"/>
        <end position="67"/>
    </location>
</feature>
<dbReference type="EMBL" id="UYSL01000457">
    <property type="protein sequence ID" value="VDL63834.1"/>
    <property type="molecule type" value="Genomic_DNA"/>
</dbReference>
<proteinExistence type="predicted"/>